<reference evidence="3" key="1">
    <citation type="journal article" date="2013" name="Genome Biol. Evol.">
        <title>Punctuated emergences of genetic and phenotypic innovations in eumetazoan, bilaterian, euteleostome, and hominidae ancestors.</title>
        <authorList>
            <person name="Wenger Y."/>
            <person name="Galliot B."/>
        </authorList>
    </citation>
    <scope>NUCLEOTIDE SEQUENCE</scope>
    <source>
        <tissue evidence="3">Whole animals</tissue>
    </source>
</reference>
<dbReference type="Pfam" id="PF00752">
    <property type="entry name" value="XPG_N"/>
    <property type="match status" value="1"/>
</dbReference>
<dbReference type="AlphaFoldDB" id="T2MD25"/>
<name>T2MD25_HYDVU</name>
<comment type="similarity">
    <text evidence="1">Belongs to the asteroid family.</text>
</comment>
<dbReference type="SMART" id="SM00485">
    <property type="entry name" value="XPGN"/>
    <property type="match status" value="1"/>
</dbReference>
<dbReference type="OrthoDB" id="6022536at2759"/>
<accession>T2MD25</accession>
<organism evidence="3">
    <name type="scientific">Hydra vulgaris</name>
    <name type="common">Hydra</name>
    <name type="synonym">Hydra attenuata</name>
    <dbReference type="NCBI Taxonomy" id="6087"/>
    <lineage>
        <taxon>Eukaryota</taxon>
        <taxon>Metazoa</taxon>
        <taxon>Cnidaria</taxon>
        <taxon>Hydrozoa</taxon>
        <taxon>Hydroidolina</taxon>
        <taxon>Anthoathecata</taxon>
        <taxon>Aplanulata</taxon>
        <taxon>Hydridae</taxon>
        <taxon>Hydra</taxon>
    </lineage>
</organism>
<protein>
    <submittedName>
        <fullName evidence="3">Protein asteroid homolog 1</fullName>
    </submittedName>
</protein>
<dbReference type="SUPFAM" id="SSF88723">
    <property type="entry name" value="PIN domain-like"/>
    <property type="match status" value="1"/>
</dbReference>
<evidence type="ECO:0000313" key="3">
    <source>
        <dbReference type="EMBL" id="CDG69825.1"/>
    </source>
</evidence>
<gene>
    <name evidence="3" type="primary">ASTE1</name>
</gene>
<dbReference type="InterPro" id="IPR029060">
    <property type="entry name" value="PIN-like_dom_sf"/>
</dbReference>
<dbReference type="InterPro" id="IPR006085">
    <property type="entry name" value="XPG_DNA_repair_N"/>
</dbReference>
<dbReference type="EMBL" id="HAAD01003593">
    <property type="protein sequence ID" value="CDG69825.1"/>
    <property type="molecule type" value="mRNA"/>
</dbReference>
<evidence type="ECO:0000256" key="1">
    <source>
        <dbReference type="ARBA" id="ARBA00007398"/>
    </source>
</evidence>
<dbReference type="PANTHER" id="PTHR15665:SF1">
    <property type="entry name" value="PROTEIN ASTEROID HOMOLOG 1"/>
    <property type="match status" value="1"/>
</dbReference>
<sequence length="581" mass="66224">MGIKQLTSYFELHHASLFTEILDLRGSKVVVDGDALLYCLLNSVSSRYGGEYNEMSRVFEHFFKELHLINVMPLVVLDGCINVSLKTCTTCERNKQRIKALGNINQSNKSHKNLPIPLFSKQVFIEVMQEMCIHFVVAPNEADMLIAVFANYLNCPVVSSDSDLYIVDVAQGVISMSNFMNVSNLNNVVSYNLQNLCQLLHLAKEKMPFLAVILGNDYSINSYLTLFQIKSGISDQQGNLIKVTPRLQKVAEYLNSISSRDDIIRSLVQDVGEMTADIKEHLIMILDNYDLSYYKLQASSLLPILLKQNSNPECQLKSYNSMGDYLKVMCSHGKVHSCVLNIYFDHVQFYHIQSENVSAKAATCISRDLVDIIYHLCSITDNVKEFQRAGLNYKEKLKVVDQTVNEETNTSDQKSYMCQLGKFYFNESEAENTIMIISLRFWIIKANEYNCPVSIEHIKALVITYLSLKVENSHTWFNLNFKDFDVAVGHRFCEWQSVVFYLMIINCLLSFPLTSPKLSLIFCGKRAHSAYKFLISYGSISESRFTSTREGMAHSSPSCTTMAYYNYTAEYLAFRSEKLEG</sequence>
<dbReference type="Gene3D" id="3.40.50.1010">
    <property type="entry name" value="5'-nuclease"/>
    <property type="match status" value="1"/>
</dbReference>
<dbReference type="PANTHER" id="PTHR15665">
    <property type="entry name" value="ASTEROID PROTEIN"/>
    <property type="match status" value="1"/>
</dbReference>
<evidence type="ECO:0000259" key="2">
    <source>
        <dbReference type="SMART" id="SM00485"/>
    </source>
</evidence>
<dbReference type="InterPro" id="IPR026832">
    <property type="entry name" value="Asteroid"/>
</dbReference>
<dbReference type="GO" id="GO:0004518">
    <property type="term" value="F:nuclease activity"/>
    <property type="evidence" value="ECO:0007669"/>
    <property type="project" value="InterPro"/>
</dbReference>
<proteinExistence type="evidence at transcript level"/>
<feature type="non-terminal residue" evidence="3">
    <location>
        <position position="1"/>
    </location>
</feature>
<feature type="domain" description="XPG N-terminal" evidence="2">
    <location>
        <begin position="1"/>
        <end position="100"/>
    </location>
</feature>